<evidence type="ECO:0000313" key="2">
    <source>
        <dbReference type="Proteomes" id="UP000251717"/>
    </source>
</evidence>
<dbReference type="Proteomes" id="UP000251717">
    <property type="component" value="Unassembled WGS sequence"/>
</dbReference>
<dbReference type="AlphaFoldDB" id="A0A315XNS2"/>
<sequence length="49" mass="5545">MASKVNATPTLDGIDAKRFIEKLNSPSTPKEVESLKRADEVFKKIKYIH</sequence>
<reference evidence="1 2" key="1">
    <citation type="submission" date="2017-03" db="EMBL/GenBank/DDBJ databases">
        <title>Genome sequence of Methanobrevibacter thaueri.</title>
        <authorList>
            <person name="Poehlein A."/>
            <person name="Seedorf H."/>
            <person name="Daniel R."/>
        </authorList>
    </citation>
    <scope>NUCLEOTIDE SEQUENCE [LARGE SCALE GENOMIC DNA]</scope>
    <source>
        <strain evidence="1 2">DSM 11995</strain>
    </source>
</reference>
<comment type="caution">
    <text evidence="1">The sequence shown here is derived from an EMBL/GenBank/DDBJ whole genome shotgun (WGS) entry which is preliminary data.</text>
</comment>
<dbReference type="OrthoDB" id="376081at2157"/>
<dbReference type="EMBL" id="MZGS01000016">
    <property type="protein sequence ID" value="PWB88006.1"/>
    <property type="molecule type" value="Genomic_DNA"/>
</dbReference>
<organism evidence="1 2">
    <name type="scientific">Methanobrevibacter thaueri</name>
    <dbReference type="NCBI Taxonomy" id="190975"/>
    <lineage>
        <taxon>Archaea</taxon>
        <taxon>Methanobacteriati</taxon>
        <taxon>Methanobacteriota</taxon>
        <taxon>Methanomada group</taxon>
        <taxon>Methanobacteria</taxon>
        <taxon>Methanobacteriales</taxon>
        <taxon>Methanobacteriaceae</taxon>
        <taxon>Methanobrevibacter</taxon>
    </lineage>
</organism>
<proteinExistence type="predicted"/>
<protein>
    <submittedName>
        <fullName evidence="1">Uncharacterized protein</fullName>
    </submittedName>
</protein>
<name>A0A315XNS2_9EURY</name>
<evidence type="ECO:0000313" key="1">
    <source>
        <dbReference type="EMBL" id="PWB88006.1"/>
    </source>
</evidence>
<dbReference type="RefSeq" id="WP_165814015.1">
    <property type="nucleotide sequence ID" value="NZ_MZGS01000016.1"/>
</dbReference>
<keyword evidence="2" id="KW-1185">Reference proteome</keyword>
<gene>
    <name evidence="1" type="ORF">MBBTH_05930</name>
</gene>
<accession>A0A315XNS2</accession>